<dbReference type="InterPro" id="IPR002716">
    <property type="entry name" value="PIN_dom"/>
</dbReference>
<name>A0A7K1XUD8_9SPHI</name>
<dbReference type="CDD" id="cd18738">
    <property type="entry name" value="PIN_VapC4-5_FitB-like"/>
    <property type="match status" value="1"/>
</dbReference>
<evidence type="ECO:0000313" key="3">
    <source>
        <dbReference type="Proteomes" id="UP000451233"/>
    </source>
</evidence>
<dbReference type="SUPFAM" id="SSF88723">
    <property type="entry name" value="PIN domain-like"/>
    <property type="match status" value="1"/>
</dbReference>
<sequence length="125" mass="13669">MSGDQVVVDTSLIINLFNGVQGVQQLIEGRSLFVSVVSEIEVLSFPALTATGKRLIKDFLAECYVVDPEPAIKELTIDIRSKTKVKLPDAIIAATAIYFDLPLFTMDGGFNRVSQLSAVVFSFKK</sequence>
<evidence type="ECO:0000259" key="1">
    <source>
        <dbReference type="Pfam" id="PF01850"/>
    </source>
</evidence>
<proteinExistence type="predicted"/>
<organism evidence="2 3">
    <name type="scientific">Hufsiella ginkgonis</name>
    <dbReference type="NCBI Taxonomy" id="2695274"/>
    <lineage>
        <taxon>Bacteria</taxon>
        <taxon>Pseudomonadati</taxon>
        <taxon>Bacteroidota</taxon>
        <taxon>Sphingobacteriia</taxon>
        <taxon>Sphingobacteriales</taxon>
        <taxon>Sphingobacteriaceae</taxon>
        <taxon>Hufsiella</taxon>
    </lineage>
</organism>
<reference evidence="2 3" key="1">
    <citation type="submission" date="2019-11" db="EMBL/GenBank/DDBJ databases">
        <title>Pedobacter sp. HMF7056 Genome sequencing and assembly.</title>
        <authorList>
            <person name="Kang H."/>
            <person name="Kim H."/>
            <person name="Joh K."/>
        </authorList>
    </citation>
    <scope>NUCLEOTIDE SEQUENCE [LARGE SCALE GENOMIC DNA]</scope>
    <source>
        <strain evidence="2 3">HMF7056</strain>
    </source>
</reference>
<dbReference type="EMBL" id="WVHS01000001">
    <property type="protein sequence ID" value="MXV14418.1"/>
    <property type="molecule type" value="Genomic_DNA"/>
</dbReference>
<dbReference type="Gene3D" id="3.40.50.1010">
    <property type="entry name" value="5'-nuclease"/>
    <property type="match status" value="1"/>
</dbReference>
<feature type="domain" description="PIN" evidence="1">
    <location>
        <begin position="6"/>
        <end position="114"/>
    </location>
</feature>
<protein>
    <submittedName>
        <fullName evidence="2">PIN domain-containing protein</fullName>
    </submittedName>
</protein>
<comment type="caution">
    <text evidence="2">The sequence shown here is derived from an EMBL/GenBank/DDBJ whole genome shotgun (WGS) entry which is preliminary data.</text>
</comment>
<keyword evidence="3" id="KW-1185">Reference proteome</keyword>
<gene>
    <name evidence="2" type="ORF">GS398_03845</name>
</gene>
<dbReference type="Pfam" id="PF01850">
    <property type="entry name" value="PIN"/>
    <property type="match status" value="1"/>
</dbReference>
<dbReference type="AlphaFoldDB" id="A0A7K1XUD8"/>
<dbReference type="Proteomes" id="UP000451233">
    <property type="component" value="Unassembled WGS sequence"/>
</dbReference>
<evidence type="ECO:0000313" key="2">
    <source>
        <dbReference type="EMBL" id="MXV14418.1"/>
    </source>
</evidence>
<accession>A0A7K1XUD8</accession>
<dbReference type="InterPro" id="IPR029060">
    <property type="entry name" value="PIN-like_dom_sf"/>
</dbReference>
<dbReference type="RefSeq" id="WP_160905392.1">
    <property type="nucleotide sequence ID" value="NZ_WVHS01000001.1"/>
</dbReference>